<keyword evidence="9" id="KW-0443">Lipid metabolism</keyword>
<keyword evidence="10 11" id="KW-0472">Membrane</keyword>
<keyword evidence="4" id="KW-0256">Endoplasmic reticulum</keyword>
<dbReference type="InterPro" id="IPR002347">
    <property type="entry name" value="SDR_fam"/>
</dbReference>
<evidence type="ECO:0000256" key="11">
    <source>
        <dbReference type="SAM" id="Phobius"/>
    </source>
</evidence>
<evidence type="ECO:0000256" key="1">
    <source>
        <dbReference type="ARBA" id="ARBA00005194"/>
    </source>
</evidence>
<dbReference type="PANTHER" id="PTHR43899">
    <property type="entry name" value="RH59310P"/>
    <property type="match status" value="1"/>
</dbReference>
<dbReference type="PRINTS" id="PR00081">
    <property type="entry name" value="GDHRDH"/>
</dbReference>
<evidence type="ECO:0000256" key="9">
    <source>
        <dbReference type="ARBA" id="ARBA00023098"/>
    </source>
</evidence>
<dbReference type="InterPro" id="IPR036291">
    <property type="entry name" value="NAD(P)-bd_dom_sf"/>
</dbReference>
<evidence type="ECO:0000256" key="2">
    <source>
        <dbReference type="ARBA" id="ARBA00022516"/>
    </source>
</evidence>
<dbReference type="FunFam" id="3.40.50.720:FF:000137">
    <property type="entry name" value="Hydroxysteroid (17-beta) dehydrogenase 3"/>
    <property type="match status" value="1"/>
</dbReference>
<evidence type="ECO:0000313" key="13">
    <source>
        <dbReference type="Proteomes" id="UP000694701"/>
    </source>
</evidence>
<evidence type="ECO:0000256" key="5">
    <source>
        <dbReference type="ARBA" id="ARBA00022857"/>
    </source>
</evidence>
<keyword evidence="3 11" id="KW-0812">Transmembrane</keyword>
<evidence type="ECO:0000313" key="12">
    <source>
        <dbReference type="Ensembl" id="ENSCCRP00020105468.1"/>
    </source>
</evidence>
<feature type="transmembrane region" description="Helical" evidence="11">
    <location>
        <begin position="210"/>
        <end position="231"/>
    </location>
</feature>
<dbReference type="CDD" id="cd05356">
    <property type="entry name" value="17beta-HSD1_like_SDR_c"/>
    <property type="match status" value="1"/>
</dbReference>
<keyword evidence="6" id="KW-0752">Steroid biosynthesis</keyword>
<dbReference type="GO" id="GO:0006694">
    <property type="term" value="P:steroid biosynthetic process"/>
    <property type="evidence" value="ECO:0007669"/>
    <property type="project" value="UniProtKB-KW"/>
</dbReference>
<dbReference type="Proteomes" id="UP000694701">
    <property type="component" value="Unplaced"/>
</dbReference>
<dbReference type="PIRSF" id="PIRSF000126">
    <property type="entry name" value="11-beta-HSD1"/>
    <property type="match status" value="1"/>
</dbReference>
<dbReference type="AlphaFoldDB" id="A0A8C2K8J0"/>
<evidence type="ECO:0000256" key="4">
    <source>
        <dbReference type="ARBA" id="ARBA00022824"/>
    </source>
</evidence>
<dbReference type="Pfam" id="PF00106">
    <property type="entry name" value="adh_short"/>
    <property type="match status" value="1"/>
</dbReference>
<keyword evidence="8" id="KW-0560">Oxidoreductase</keyword>
<keyword evidence="5" id="KW-0521">NADP</keyword>
<keyword evidence="7 11" id="KW-1133">Transmembrane helix</keyword>
<feature type="transmembrane region" description="Helical" evidence="11">
    <location>
        <begin position="12"/>
        <end position="29"/>
    </location>
</feature>
<dbReference type="Gene3D" id="3.40.50.720">
    <property type="entry name" value="NAD(P)-binding Rossmann-like Domain"/>
    <property type="match status" value="1"/>
</dbReference>
<evidence type="ECO:0000256" key="7">
    <source>
        <dbReference type="ARBA" id="ARBA00022989"/>
    </source>
</evidence>
<evidence type="ECO:0000256" key="3">
    <source>
        <dbReference type="ARBA" id="ARBA00022692"/>
    </source>
</evidence>
<proteinExistence type="predicted"/>
<sequence>MEYTLQPAERALFWVGALITASLALWLLYKIITGFRIWVLGNGDLLSPKLGKWAVVTGATDGIGKSYAEELARRGFSMMLISRSQEKLDDVAKSLESTYKVETKTIAVDYSHDDIYPKIEKGLAGLEIGVLVNNVGISYSYPEFFLHIPDLENFITTMINVNITSVCQMTRLVLPRMEARAKGVILNISSASGMFPVPLLTIYSSTKASVTSFFSFLYNFCFFFSVLPFFVATKMTKIRKPTLDKPTPERYVAAELNTVGLQDQTNGYFPHAVMGWVTTVLAPIKLVLCLGLRMNKAQRGGYLRRRKLR</sequence>
<dbReference type="InterPro" id="IPR051019">
    <property type="entry name" value="VLCFA-Steroid_DH"/>
</dbReference>
<keyword evidence="2" id="KW-0444">Lipid biosynthesis</keyword>
<dbReference type="SUPFAM" id="SSF51735">
    <property type="entry name" value="NAD(P)-binding Rossmann-fold domains"/>
    <property type="match status" value="1"/>
</dbReference>
<reference evidence="12" key="1">
    <citation type="submission" date="2025-08" db="UniProtKB">
        <authorList>
            <consortium name="Ensembl"/>
        </authorList>
    </citation>
    <scope>IDENTIFICATION</scope>
</reference>
<evidence type="ECO:0000256" key="10">
    <source>
        <dbReference type="ARBA" id="ARBA00023136"/>
    </source>
</evidence>
<dbReference type="Ensembl" id="ENSCCRT00020115190.1">
    <property type="protein sequence ID" value="ENSCCRP00020105468.1"/>
    <property type="gene ID" value="ENSCCRG00020048092.1"/>
</dbReference>
<accession>A0A8C2K8J0</accession>
<dbReference type="GO" id="GO:0016491">
    <property type="term" value="F:oxidoreductase activity"/>
    <property type="evidence" value="ECO:0007669"/>
    <property type="project" value="UniProtKB-KW"/>
</dbReference>
<dbReference type="PANTHER" id="PTHR43899:SF14">
    <property type="entry name" value="VERY-LONG-CHAIN 3-OXOACYL-COA REDUCTASE"/>
    <property type="match status" value="1"/>
</dbReference>
<comment type="pathway">
    <text evidence="1">Lipid metabolism; fatty acid biosynthesis.</text>
</comment>
<protein>
    <submittedName>
        <fullName evidence="12">Very-long-chain 3-oxoacyl-CoA reductase-A</fullName>
    </submittedName>
</protein>
<evidence type="ECO:0000256" key="8">
    <source>
        <dbReference type="ARBA" id="ARBA00023002"/>
    </source>
</evidence>
<organism evidence="12 13">
    <name type="scientific">Cyprinus carpio</name>
    <name type="common">Common carp</name>
    <dbReference type="NCBI Taxonomy" id="7962"/>
    <lineage>
        <taxon>Eukaryota</taxon>
        <taxon>Metazoa</taxon>
        <taxon>Chordata</taxon>
        <taxon>Craniata</taxon>
        <taxon>Vertebrata</taxon>
        <taxon>Euteleostomi</taxon>
        <taxon>Actinopterygii</taxon>
        <taxon>Neopterygii</taxon>
        <taxon>Teleostei</taxon>
        <taxon>Ostariophysi</taxon>
        <taxon>Cypriniformes</taxon>
        <taxon>Cyprinidae</taxon>
        <taxon>Cyprininae</taxon>
        <taxon>Cyprinus</taxon>
    </lineage>
</organism>
<evidence type="ECO:0000256" key="6">
    <source>
        <dbReference type="ARBA" id="ARBA00022955"/>
    </source>
</evidence>
<dbReference type="GO" id="GO:0005783">
    <property type="term" value="C:endoplasmic reticulum"/>
    <property type="evidence" value="ECO:0007669"/>
    <property type="project" value="TreeGrafter"/>
</dbReference>
<name>A0A8C2K8J0_CYPCA</name>